<dbReference type="SMART" id="SM00387">
    <property type="entry name" value="HATPase_c"/>
    <property type="match status" value="1"/>
</dbReference>
<dbReference type="AlphaFoldDB" id="A0A2W5TZS6"/>
<accession>A0A2W5TZS6</accession>
<dbReference type="PROSITE" id="PS50109">
    <property type="entry name" value="HIS_KIN"/>
    <property type="match status" value="1"/>
</dbReference>
<dbReference type="SMART" id="SM00091">
    <property type="entry name" value="PAS"/>
    <property type="match status" value="2"/>
</dbReference>
<dbReference type="Pfam" id="PF02518">
    <property type="entry name" value="HATPase_c"/>
    <property type="match status" value="1"/>
</dbReference>
<keyword evidence="4" id="KW-0808">Transferase</keyword>
<proteinExistence type="predicted"/>
<dbReference type="NCBIfam" id="TIGR00229">
    <property type="entry name" value="sensory_box"/>
    <property type="match status" value="1"/>
</dbReference>
<keyword evidence="5 11" id="KW-0418">Kinase</keyword>
<gene>
    <name evidence="11" type="ORF">DI536_05210</name>
</gene>
<dbReference type="CDD" id="cd00082">
    <property type="entry name" value="HisKA"/>
    <property type="match status" value="1"/>
</dbReference>
<dbReference type="InterPro" id="IPR004358">
    <property type="entry name" value="Sig_transdc_His_kin-like_C"/>
</dbReference>
<dbReference type="Gene3D" id="3.40.50.2300">
    <property type="match status" value="1"/>
</dbReference>
<dbReference type="PROSITE" id="PS50110">
    <property type="entry name" value="RESPONSE_REGULATORY"/>
    <property type="match status" value="1"/>
</dbReference>
<name>A0A2W5TZS6_9BACT</name>
<comment type="caution">
    <text evidence="11">The sequence shown here is derived from an EMBL/GenBank/DDBJ whole genome shotgun (WGS) entry which is preliminary data.</text>
</comment>
<dbReference type="CDD" id="cd00130">
    <property type="entry name" value="PAS"/>
    <property type="match status" value="1"/>
</dbReference>
<evidence type="ECO:0000313" key="11">
    <source>
        <dbReference type="EMBL" id="PZR16815.1"/>
    </source>
</evidence>
<dbReference type="Pfam" id="PF00512">
    <property type="entry name" value="HisKA"/>
    <property type="match status" value="1"/>
</dbReference>
<dbReference type="EMBL" id="QFQP01000003">
    <property type="protein sequence ID" value="PZR16815.1"/>
    <property type="molecule type" value="Genomic_DNA"/>
</dbReference>
<dbReference type="InterPro" id="IPR036890">
    <property type="entry name" value="HATPase_C_sf"/>
</dbReference>
<dbReference type="InterPro" id="IPR003661">
    <property type="entry name" value="HisK_dim/P_dom"/>
</dbReference>
<dbReference type="SUPFAM" id="SSF55874">
    <property type="entry name" value="ATPase domain of HSP90 chaperone/DNA topoisomerase II/histidine kinase"/>
    <property type="match status" value="1"/>
</dbReference>
<evidence type="ECO:0000256" key="1">
    <source>
        <dbReference type="ARBA" id="ARBA00000085"/>
    </source>
</evidence>
<protein>
    <recommendedName>
        <fullName evidence="2">histidine kinase</fullName>
        <ecNumber evidence="2">2.7.13.3</ecNumber>
    </recommendedName>
</protein>
<dbReference type="Proteomes" id="UP000249061">
    <property type="component" value="Unassembled WGS sequence"/>
</dbReference>
<dbReference type="InterPro" id="IPR013767">
    <property type="entry name" value="PAS_fold"/>
</dbReference>
<dbReference type="SMART" id="SM00388">
    <property type="entry name" value="HisKA"/>
    <property type="match status" value="1"/>
</dbReference>
<dbReference type="SUPFAM" id="SSF55785">
    <property type="entry name" value="PYP-like sensor domain (PAS domain)"/>
    <property type="match status" value="2"/>
</dbReference>
<dbReference type="Gene3D" id="3.30.565.10">
    <property type="entry name" value="Histidine kinase-like ATPase, C-terminal domain"/>
    <property type="match status" value="1"/>
</dbReference>
<dbReference type="EC" id="2.7.13.3" evidence="2"/>
<dbReference type="PRINTS" id="PR00344">
    <property type="entry name" value="BCTRLSENSOR"/>
</dbReference>
<evidence type="ECO:0000256" key="5">
    <source>
        <dbReference type="ARBA" id="ARBA00022777"/>
    </source>
</evidence>
<evidence type="ECO:0000259" key="7">
    <source>
        <dbReference type="PROSITE" id="PS50109"/>
    </source>
</evidence>
<organism evidence="11 12">
    <name type="scientific">Archangium gephyra</name>
    <dbReference type="NCBI Taxonomy" id="48"/>
    <lineage>
        <taxon>Bacteria</taxon>
        <taxon>Pseudomonadati</taxon>
        <taxon>Myxococcota</taxon>
        <taxon>Myxococcia</taxon>
        <taxon>Myxococcales</taxon>
        <taxon>Cystobacterineae</taxon>
        <taxon>Archangiaceae</taxon>
        <taxon>Archangium</taxon>
    </lineage>
</organism>
<dbReference type="InterPro" id="IPR011006">
    <property type="entry name" value="CheY-like_superfamily"/>
</dbReference>
<evidence type="ECO:0000256" key="6">
    <source>
        <dbReference type="PROSITE-ProRule" id="PRU00169"/>
    </source>
</evidence>
<dbReference type="GO" id="GO:0000155">
    <property type="term" value="F:phosphorelay sensor kinase activity"/>
    <property type="evidence" value="ECO:0007669"/>
    <property type="project" value="InterPro"/>
</dbReference>
<feature type="domain" description="PAS" evidence="9">
    <location>
        <begin position="11"/>
        <end position="64"/>
    </location>
</feature>
<dbReference type="GO" id="GO:0006355">
    <property type="term" value="P:regulation of DNA-templated transcription"/>
    <property type="evidence" value="ECO:0007669"/>
    <property type="project" value="InterPro"/>
</dbReference>
<evidence type="ECO:0000256" key="2">
    <source>
        <dbReference type="ARBA" id="ARBA00012438"/>
    </source>
</evidence>
<dbReference type="PANTHER" id="PTHR43047:SF64">
    <property type="entry name" value="HISTIDINE KINASE CONTAINING CHEY-HOMOLOGOUS RECEIVER DOMAIN AND PAS DOMAIN-RELATED"/>
    <property type="match status" value="1"/>
</dbReference>
<evidence type="ECO:0000256" key="4">
    <source>
        <dbReference type="ARBA" id="ARBA00022679"/>
    </source>
</evidence>
<evidence type="ECO:0000259" key="10">
    <source>
        <dbReference type="PROSITE" id="PS50113"/>
    </source>
</evidence>
<evidence type="ECO:0000259" key="9">
    <source>
        <dbReference type="PROSITE" id="PS50112"/>
    </source>
</evidence>
<dbReference type="InterPro" id="IPR035965">
    <property type="entry name" value="PAS-like_dom_sf"/>
</dbReference>
<dbReference type="Gene3D" id="3.30.450.20">
    <property type="entry name" value="PAS domain"/>
    <property type="match status" value="2"/>
</dbReference>
<comment type="catalytic activity">
    <reaction evidence="1">
        <text>ATP + protein L-histidine = ADP + protein N-phospho-L-histidine.</text>
        <dbReference type="EC" id="2.7.13.3"/>
    </reaction>
</comment>
<feature type="domain" description="Response regulatory" evidence="8">
    <location>
        <begin position="530"/>
        <end position="647"/>
    </location>
</feature>
<dbReference type="Gene3D" id="1.10.287.130">
    <property type="match status" value="1"/>
</dbReference>
<dbReference type="SMART" id="SM00448">
    <property type="entry name" value="REC"/>
    <property type="match status" value="1"/>
</dbReference>
<evidence type="ECO:0000259" key="8">
    <source>
        <dbReference type="PROSITE" id="PS50110"/>
    </source>
</evidence>
<dbReference type="Pfam" id="PF12860">
    <property type="entry name" value="PAS_7"/>
    <property type="match status" value="1"/>
</dbReference>
<dbReference type="InterPro" id="IPR000700">
    <property type="entry name" value="PAS-assoc_C"/>
</dbReference>
<evidence type="ECO:0000256" key="3">
    <source>
        <dbReference type="ARBA" id="ARBA00022553"/>
    </source>
</evidence>
<dbReference type="Pfam" id="PF00072">
    <property type="entry name" value="Response_reg"/>
    <property type="match status" value="1"/>
</dbReference>
<dbReference type="InterPro" id="IPR000014">
    <property type="entry name" value="PAS"/>
</dbReference>
<dbReference type="InterPro" id="IPR036097">
    <property type="entry name" value="HisK_dim/P_sf"/>
</dbReference>
<feature type="modified residue" description="4-aspartylphosphate" evidence="6">
    <location>
        <position position="580"/>
    </location>
</feature>
<feature type="domain" description="Histidine kinase" evidence="7">
    <location>
        <begin position="284"/>
        <end position="503"/>
    </location>
</feature>
<dbReference type="SUPFAM" id="SSF52172">
    <property type="entry name" value="CheY-like"/>
    <property type="match status" value="1"/>
</dbReference>
<dbReference type="InterPro" id="IPR001789">
    <property type="entry name" value="Sig_transdc_resp-reg_receiver"/>
</dbReference>
<reference evidence="11 12" key="1">
    <citation type="submission" date="2017-08" db="EMBL/GenBank/DDBJ databases">
        <title>Infants hospitalized years apart are colonized by the same room-sourced microbial strains.</title>
        <authorList>
            <person name="Brooks B."/>
            <person name="Olm M.R."/>
            <person name="Firek B.A."/>
            <person name="Baker R."/>
            <person name="Thomas B.C."/>
            <person name="Morowitz M.J."/>
            <person name="Banfield J.F."/>
        </authorList>
    </citation>
    <scope>NUCLEOTIDE SEQUENCE [LARGE SCALE GENOMIC DNA]</scope>
    <source>
        <strain evidence="11">S2_003_000_R2_14</strain>
    </source>
</reference>
<dbReference type="Pfam" id="PF00989">
    <property type="entry name" value="PAS"/>
    <property type="match status" value="1"/>
</dbReference>
<sequence length="650" mass="71156">MRGVMNLESLGTEIFRKLLDAAPDAVVVVDGDGEIVLVNLQTERLFGYSREELLGQQMEILLPQRFRHSHVDRRKSFAQAPKVRPMGTGLELHGCRRDGVEFPIEISLSPLNTGGAQLTSASIRDITDRKTAELKARRTQQHLLNAVESIPGGFAVFDGDDRLVLCNSTVRHLLGRHVEGDLVGRTFEELLTLNLAAGTFDAQSTSVSDVETRLRANHRNRAGACEVRSGEGRSLRVVERGTVESGTVMTIWDITEDVQHGEALREARANAEEANSAKSEFLASMSHELRTPLNAILGFAQLLHRDKKTPLPDRHRERIEHVLKGGEHLLRLVDEVLDLARIEAGRVSVSPEAVDFHDVLPEVKSTLDPMAARAEVTLVMEPLPAGLPNVLADRTRLKQVLMNYGSNAIKYGRRGGVARFRASLAEGFVRLTVEDDGVGIAHDKQDRIFQPFHRAGQETGPIEGTGIGLAITRRLAALMNGRTGFSSVEGRGSQFWIELPVHRAEATAPSNAGVHEAPTLLSDHAAPSFSIVYIEDNPSNIAFMEDLLADYGRVALTTAPTAEIGIELVRARRPNLVLMDINLPGMSGFDATRALKSWPETRDIPVVALSAAAMVRDAGKVSEAGFHRYLTKPVKVDELVGVIEALLRDS</sequence>
<feature type="domain" description="PAC" evidence="10">
    <location>
        <begin position="88"/>
        <end position="138"/>
    </location>
</feature>
<dbReference type="InterPro" id="IPR005467">
    <property type="entry name" value="His_kinase_dom"/>
</dbReference>
<dbReference type="InterPro" id="IPR003594">
    <property type="entry name" value="HATPase_dom"/>
</dbReference>
<dbReference type="SUPFAM" id="SSF47384">
    <property type="entry name" value="Homodimeric domain of signal transducing histidine kinase"/>
    <property type="match status" value="1"/>
</dbReference>
<evidence type="ECO:0000313" key="12">
    <source>
        <dbReference type="Proteomes" id="UP000249061"/>
    </source>
</evidence>
<keyword evidence="3 6" id="KW-0597">Phosphoprotein</keyword>
<dbReference type="PROSITE" id="PS50113">
    <property type="entry name" value="PAC"/>
    <property type="match status" value="1"/>
</dbReference>
<dbReference type="PANTHER" id="PTHR43047">
    <property type="entry name" value="TWO-COMPONENT HISTIDINE PROTEIN KINASE"/>
    <property type="match status" value="1"/>
</dbReference>
<dbReference type="PROSITE" id="PS50112">
    <property type="entry name" value="PAS"/>
    <property type="match status" value="1"/>
</dbReference>